<dbReference type="Proteomes" id="UP000823904">
    <property type="component" value="Unassembled WGS sequence"/>
</dbReference>
<evidence type="ECO:0000256" key="1">
    <source>
        <dbReference type="SAM" id="Phobius"/>
    </source>
</evidence>
<reference evidence="2" key="1">
    <citation type="journal article" date="2021" name="PeerJ">
        <title>Extensive microbial diversity within the chicken gut microbiome revealed by metagenomics and culture.</title>
        <authorList>
            <person name="Gilroy R."/>
            <person name="Ravi A."/>
            <person name="Getino M."/>
            <person name="Pursley I."/>
            <person name="Horton D.L."/>
            <person name="Alikhan N.F."/>
            <person name="Baker D."/>
            <person name="Gharbi K."/>
            <person name="Hall N."/>
            <person name="Watson M."/>
            <person name="Adriaenssens E.M."/>
            <person name="Foster-Nyarko E."/>
            <person name="Jarju S."/>
            <person name="Secka A."/>
            <person name="Antonio M."/>
            <person name="Oren A."/>
            <person name="Chaudhuri R.R."/>
            <person name="La Ragione R."/>
            <person name="Hildebrand F."/>
            <person name="Pallen M.J."/>
        </authorList>
    </citation>
    <scope>NUCLEOTIDE SEQUENCE</scope>
    <source>
        <strain evidence="2">ChiSjej3B21-8574</strain>
    </source>
</reference>
<keyword evidence="1" id="KW-0472">Membrane</keyword>
<feature type="transmembrane region" description="Helical" evidence="1">
    <location>
        <begin position="77"/>
        <end position="95"/>
    </location>
</feature>
<keyword evidence="1" id="KW-0812">Transmembrane</keyword>
<evidence type="ECO:0000313" key="3">
    <source>
        <dbReference type="Proteomes" id="UP000823904"/>
    </source>
</evidence>
<feature type="transmembrane region" description="Helical" evidence="1">
    <location>
        <begin position="53"/>
        <end position="71"/>
    </location>
</feature>
<proteinExistence type="predicted"/>
<gene>
    <name evidence="2" type="ORF">H9754_07030</name>
</gene>
<feature type="transmembrane region" description="Helical" evidence="1">
    <location>
        <begin position="102"/>
        <end position="122"/>
    </location>
</feature>
<organism evidence="2 3">
    <name type="scientific">Candidatus Anaerostipes avistercoris</name>
    <dbReference type="NCBI Taxonomy" id="2838462"/>
    <lineage>
        <taxon>Bacteria</taxon>
        <taxon>Bacillati</taxon>
        <taxon>Bacillota</taxon>
        <taxon>Clostridia</taxon>
        <taxon>Lachnospirales</taxon>
        <taxon>Lachnospiraceae</taxon>
        <taxon>Anaerostipes</taxon>
    </lineage>
</organism>
<dbReference type="AlphaFoldDB" id="A0A9D2T9S5"/>
<feature type="transmembrane region" description="Helical" evidence="1">
    <location>
        <begin position="6"/>
        <end position="25"/>
    </location>
</feature>
<protein>
    <submittedName>
        <fullName evidence="2">Uncharacterized protein</fullName>
    </submittedName>
</protein>
<accession>A0A9D2T9S5</accession>
<comment type="caution">
    <text evidence="2">The sequence shown here is derived from an EMBL/GenBank/DDBJ whole genome shotgun (WGS) entry which is preliminary data.</text>
</comment>
<reference evidence="2" key="2">
    <citation type="submission" date="2021-04" db="EMBL/GenBank/DDBJ databases">
        <authorList>
            <person name="Gilroy R."/>
        </authorList>
    </citation>
    <scope>NUCLEOTIDE SEQUENCE</scope>
    <source>
        <strain evidence="2">ChiSjej3B21-8574</strain>
    </source>
</reference>
<keyword evidence="1" id="KW-1133">Transmembrane helix</keyword>
<sequence length="127" mass="14938">MILLNTILPWLLTLCIVLLSLNYPLRRYCQNNRASAGDVFYGFYKFLRKSHRLLGILVIILTFLHCRFSSAVSGTNMGKICFLILLLMFIIHLFRNRMKKKWIIIHRALAVLLWIAIIVHIVQEIRL</sequence>
<name>A0A9D2T9S5_9FIRM</name>
<evidence type="ECO:0000313" key="2">
    <source>
        <dbReference type="EMBL" id="HJC50310.1"/>
    </source>
</evidence>
<dbReference type="EMBL" id="DWWD01000026">
    <property type="protein sequence ID" value="HJC50310.1"/>
    <property type="molecule type" value="Genomic_DNA"/>
</dbReference>